<dbReference type="PROSITE" id="PS51819">
    <property type="entry name" value="VOC"/>
    <property type="match status" value="1"/>
</dbReference>
<dbReference type="OrthoDB" id="167507at2157"/>
<dbReference type="AlphaFoldDB" id="A0A1H7HTV7"/>
<dbReference type="Gene3D" id="3.10.180.10">
    <property type="entry name" value="2,3-Dihydroxybiphenyl 1,2-Dioxygenase, domain 1"/>
    <property type="match status" value="1"/>
</dbReference>
<sequence>MNTPEVFHLHYHVPDVDAAAAALSSFGITPAARFGSVEGESVALAPEEDEPSGFRLRLQTNRGGTADVTLTPGPKLAFDHFGVVVEDVSAVVERATARDWSVTENERRTFLVTPWGFRIELQSPDSDLVSELGDPNDCHFSEVSLGVPTEVRDRIDRTIRAVVGDVSNLCVVPGEASKPAVTGAHLAGKNVEEQQFEMRLLAE</sequence>
<evidence type="ECO:0000259" key="1">
    <source>
        <dbReference type="PROSITE" id="PS51819"/>
    </source>
</evidence>
<keyword evidence="2" id="KW-0560">Oxidoreductase</keyword>
<dbReference type="InterPro" id="IPR029068">
    <property type="entry name" value="Glyas_Bleomycin-R_OHBP_Dase"/>
</dbReference>
<name>A0A1H7HTV7_HALLR</name>
<gene>
    <name evidence="2" type="ORF">SAMN04488691_101682</name>
</gene>
<feature type="domain" description="VOC" evidence="1">
    <location>
        <begin position="5"/>
        <end position="135"/>
    </location>
</feature>
<reference evidence="2 3" key="1">
    <citation type="submission" date="2016-10" db="EMBL/GenBank/DDBJ databases">
        <authorList>
            <person name="de Groot N.N."/>
        </authorList>
    </citation>
    <scope>NUCLEOTIDE SEQUENCE [LARGE SCALE GENOMIC DNA]</scope>
    <source>
        <strain evidence="2 3">CDM_5</strain>
    </source>
</reference>
<dbReference type="GO" id="GO:0051213">
    <property type="term" value="F:dioxygenase activity"/>
    <property type="evidence" value="ECO:0007669"/>
    <property type="project" value="UniProtKB-KW"/>
</dbReference>
<dbReference type="RefSeq" id="WP_074792039.1">
    <property type="nucleotide sequence ID" value="NZ_FOAD01000001.1"/>
</dbReference>
<evidence type="ECO:0000313" key="3">
    <source>
        <dbReference type="Proteomes" id="UP000183894"/>
    </source>
</evidence>
<protein>
    <submittedName>
        <fullName evidence="2">Glyoxalase/Bleomycin resistance protein/Dioxygenase superfamily protein</fullName>
    </submittedName>
</protein>
<organism evidence="2 3">
    <name type="scientific">Haloferax larsenii</name>
    <dbReference type="NCBI Taxonomy" id="302484"/>
    <lineage>
        <taxon>Archaea</taxon>
        <taxon>Methanobacteriati</taxon>
        <taxon>Methanobacteriota</taxon>
        <taxon>Stenosarchaea group</taxon>
        <taxon>Halobacteria</taxon>
        <taxon>Halobacteriales</taxon>
        <taxon>Haloferacaceae</taxon>
        <taxon>Haloferax</taxon>
    </lineage>
</organism>
<evidence type="ECO:0000313" key="2">
    <source>
        <dbReference type="EMBL" id="SEK53584.1"/>
    </source>
</evidence>
<dbReference type="Proteomes" id="UP000183894">
    <property type="component" value="Unassembled WGS sequence"/>
</dbReference>
<accession>A0A1H7HTV7</accession>
<dbReference type="EMBL" id="FOAD01000001">
    <property type="protein sequence ID" value="SEK53584.1"/>
    <property type="molecule type" value="Genomic_DNA"/>
</dbReference>
<dbReference type="Pfam" id="PF13669">
    <property type="entry name" value="Glyoxalase_4"/>
    <property type="match status" value="1"/>
</dbReference>
<dbReference type="InterPro" id="IPR037523">
    <property type="entry name" value="VOC_core"/>
</dbReference>
<dbReference type="SUPFAM" id="SSF54593">
    <property type="entry name" value="Glyoxalase/Bleomycin resistance protein/Dihydroxybiphenyl dioxygenase"/>
    <property type="match status" value="1"/>
</dbReference>
<keyword evidence="2" id="KW-0223">Dioxygenase</keyword>
<proteinExistence type="predicted"/>